<name>A0A397TEA5_9GLOM</name>
<evidence type="ECO:0000313" key="1">
    <source>
        <dbReference type="EMBL" id="RIA94667.1"/>
    </source>
</evidence>
<reference evidence="1 2" key="1">
    <citation type="submission" date="2018-06" db="EMBL/GenBank/DDBJ databases">
        <title>Comparative genomics reveals the genomic features of Rhizophagus irregularis, R. cerebriforme, R. diaphanum and Gigaspora rosea, and their symbiotic lifestyle signature.</title>
        <authorList>
            <person name="Morin E."/>
            <person name="San Clemente H."/>
            <person name="Chen E.C.H."/>
            <person name="De La Providencia I."/>
            <person name="Hainaut M."/>
            <person name="Kuo A."/>
            <person name="Kohler A."/>
            <person name="Murat C."/>
            <person name="Tang N."/>
            <person name="Roy S."/>
            <person name="Loubradou J."/>
            <person name="Henrissat B."/>
            <person name="Grigoriev I.V."/>
            <person name="Corradi N."/>
            <person name="Roux C."/>
            <person name="Martin F.M."/>
        </authorList>
    </citation>
    <scope>NUCLEOTIDE SEQUENCE [LARGE SCALE GENOMIC DNA]</scope>
    <source>
        <strain evidence="1 2">DAOM 227022</strain>
    </source>
</reference>
<keyword evidence="2" id="KW-1185">Reference proteome</keyword>
<sequence>MTFENFIMKIADKKKISAEIRRNFVTSCLEEVLQYLIEEPGTLHSCILVNRNWCRLAIPILWSDPFNNLKRKQPNNSNLSIRTFISCLEDSEKSLLMNEFLKIPESWKNTIFDYPKYLQIFKYDHFGKVLESFVKMNYKSLIETKPDFNKIYMIITSVIMDMIFKKSRRLRTLQYIHDHISSQRTIYTLDILLYSFNNNTLSEIGGGRKISHYIPLIKLTKLKFFGYCIHEESYTVIWPKFFNKLAKLAKNIQELFIHLPSSDKIDFDLRKVYPAIANLINSQRNLKSIEINESHCSKMDQEIINSLIWTQSNSLTNFKINGRIRFSNLIQLLENCKNLKSIQMYKLSKYGKVIPKDIIISSLEKFCHWNPHLQFQYQTNNADYEITLTLKMISKSLKKFACSYICDNISNTINEYCINLSHLCLFITFETFEKVSKLLPSINTLSYLYLESPKVDIILFKSNMLQLLASSLPNSLTHLSLNLFIPMEFFKIFLINCNVKLSVLELYNIQDATYKLSLYINDYYNRNDQLKLLKLDNILYSKFNGFLYHIHKKKGGYKVVESFNPIWFDEK</sequence>
<gene>
    <name evidence="1" type="ORF">C1645_873314</name>
</gene>
<comment type="caution">
    <text evidence="1">The sequence shown here is derived from an EMBL/GenBank/DDBJ whole genome shotgun (WGS) entry which is preliminary data.</text>
</comment>
<accession>A0A397TEA5</accession>
<proteinExistence type="predicted"/>
<protein>
    <recommendedName>
        <fullName evidence="3">F-box domain-containing protein</fullName>
    </recommendedName>
</protein>
<evidence type="ECO:0008006" key="3">
    <source>
        <dbReference type="Google" id="ProtNLM"/>
    </source>
</evidence>
<evidence type="ECO:0000313" key="2">
    <source>
        <dbReference type="Proteomes" id="UP000265703"/>
    </source>
</evidence>
<dbReference type="EMBL" id="QKYT01000076">
    <property type="protein sequence ID" value="RIA94667.1"/>
    <property type="molecule type" value="Genomic_DNA"/>
</dbReference>
<organism evidence="1 2">
    <name type="scientific">Glomus cerebriforme</name>
    <dbReference type="NCBI Taxonomy" id="658196"/>
    <lineage>
        <taxon>Eukaryota</taxon>
        <taxon>Fungi</taxon>
        <taxon>Fungi incertae sedis</taxon>
        <taxon>Mucoromycota</taxon>
        <taxon>Glomeromycotina</taxon>
        <taxon>Glomeromycetes</taxon>
        <taxon>Glomerales</taxon>
        <taxon>Glomeraceae</taxon>
        <taxon>Glomus</taxon>
    </lineage>
</organism>
<dbReference type="AlphaFoldDB" id="A0A397TEA5"/>
<dbReference type="OrthoDB" id="2339219at2759"/>
<dbReference type="Proteomes" id="UP000265703">
    <property type="component" value="Unassembled WGS sequence"/>
</dbReference>